<dbReference type="InterPro" id="IPR002716">
    <property type="entry name" value="PIN_dom"/>
</dbReference>
<proteinExistence type="predicted"/>
<dbReference type="EMBL" id="SACT01000001">
    <property type="protein sequence ID" value="RVT53528.1"/>
    <property type="molecule type" value="Genomic_DNA"/>
</dbReference>
<reference evidence="2 3" key="1">
    <citation type="submission" date="2019-01" db="EMBL/GenBank/DDBJ databases">
        <authorList>
            <person name="Chen W.-M."/>
        </authorList>
    </citation>
    <scope>NUCLEOTIDE SEQUENCE [LARGE SCALE GENOMIC DNA]</scope>
    <source>
        <strain evidence="2 3">ICH-3</strain>
    </source>
</reference>
<dbReference type="CDD" id="cd18692">
    <property type="entry name" value="PIN_VapC-like"/>
    <property type="match status" value="1"/>
</dbReference>
<dbReference type="RefSeq" id="WP_128194767.1">
    <property type="nucleotide sequence ID" value="NZ_SACT01000001.1"/>
</dbReference>
<feature type="domain" description="PIN" evidence="1">
    <location>
        <begin position="6"/>
        <end position="125"/>
    </location>
</feature>
<sequence length="150" mass="17287">MSPALVFVDTNVLLYAVDDRVPAKREQARQWLSACWQGRCGRLSTQVLNEFYWNALRKFGASVSRDDAQAWVRRYQQWRPWQVDFATVETAWAMEARYGLAYWDALMVSAARHQACGFLLSEDLQHDQWLDGVRVLNPFTVGPSVLEDTA</sequence>
<dbReference type="AlphaFoldDB" id="A0A437JZJ9"/>
<dbReference type="OrthoDB" id="9792015at2"/>
<keyword evidence="3" id="KW-1185">Reference proteome</keyword>
<evidence type="ECO:0000259" key="1">
    <source>
        <dbReference type="Pfam" id="PF01850"/>
    </source>
</evidence>
<protein>
    <submittedName>
        <fullName evidence="2">PIN domain-containing protein</fullName>
    </submittedName>
</protein>
<dbReference type="Gene3D" id="3.40.50.1010">
    <property type="entry name" value="5'-nuclease"/>
    <property type="match status" value="1"/>
</dbReference>
<gene>
    <name evidence="2" type="ORF">ENE75_01085</name>
</gene>
<dbReference type="InterPro" id="IPR029060">
    <property type="entry name" value="PIN-like_dom_sf"/>
</dbReference>
<name>A0A437JZJ9_9BURK</name>
<evidence type="ECO:0000313" key="3">
    <source>
        <dbReference type="Proteomes" id="UP000288178"/>
    </source>
</evidence>
<dbReference type="Pfam" id="PF01850">
    <property type="entry name" value="PIN"/>
    <property type="match status" value="1"/>
</dbReference>
<dbReference type="SUPFAM" id="SSF88723">
    <property type="entry name" value="PIN domain-like"/>
    <property type="match status" value="1"/>
</dbReference>
<dbReference type="Proteomes" id="UP000288178">
    <property type="component" value="Unassembled WGS sequence"/>
</dbReference>
<organism evidence="2 3">
    <name type="scientific">Rubrivivax albus</name>
    <dbReference type="NCBI Taxonomy" id="2499835"/>
    <lineage>
        <taxon>Bacteria</taxon>
        <taxon>Pseudomonadati</taxon>
        <taxon>Pseudomonadota</taxon>
        <taxon>Betaproteobacteria</taxon>
        <taxon>Burkholderiales</taxon>
        <taxon>Sphaerotilaceae</taxon>
        <taxon>Rubrivivax</taxon>
    </lineage>
</organism>
<evidence type="ECO:0000313" key="2">
    <source>
        <dbReference type="EMBL" id="RVT53528.1"/>
    </source>
</evidence>
<comment type="caution">
    <text evidence="2">The sequence shown here is derived from an EMBL/GenBank/DDBJ whole genome shotgun (WGS) entry which is preliminary data.</text>
</comment>
<accession>A0A437JZJ9</accession>